<reference evidence="1" key="1">
    <citation type="submission" date="2023-04" db="EMBL/GenBank/DDBJ databases">
        <title>Chromosome-level genome of Chaenocephalus aceratus.</title>
        <authorList>
            <person name="Park H."/>
        </authorList>
    </citation>
    <scope>NUCLEOTIDE SEQUENCE</scope>
    <source>
        <strain evidence="1">DE</strain>
        <tissue evidence="1">Muscle</tissue>
    </source>
</reference>
<evidence type="ECO:0000313" key="1">
    <source>
        <dbReference type="EMBL" id="KAK1902602.1"/>
    </source>
</evidence>
<comment type="caution">
    <text evidence="1">The sequence shown here is derived from an EMBL/GenBank/DDBJ whole genome shotgun (WGS) entry which is preliminary data.</text>
</comment>
<gene>
    <name evidence="1" type="ORF">KUDE01_005563</name>
</gene>
<name>A0AAD9FH87_DISEL</name>
<dbReference type="Proteomes" id="UP001228049">
    <property type="component" value="Unassembled WGS sequence"/>
</dbReference>
<dbReference type="AlphaFoldDB" id="A0AAD9FH87"/>
<keyword evidence="2" id="KW-1185">Reference proteome</keyword>
<evidence type="ECO:0000313" key="2">
    <source>
        <dbReference type="Proteomes" id="UP001228049"/>
    </source>
</evidence>
<organism evidence="1 2">
    <name type="scientific">Dissostichus eleginoides</name>
    <name type="common">Patagonian toothfish</name>
    <name type="synonym">Dissostichus amissus</name>
    <dbReference type="NCBI Taxonomy" id="100907"/>
    <lineage>
        <taxon>Eukaryota</taxon>
        <taxon>Metazoa</taxon>
        <taxon>Chordata</taxon>
        <taxon>Craniata</taxon>
        <taxon>Vertebrata</taxon>
        <taxon>Euteleostomi</taxon>
        <taxon>Actinopterygii</taxon>
        <taxon>Neopterygii</taxon>
        <taxon>Teleostei</taxon>
        <taxon>Neoteleostei</taxon>
        <taxon>Acanthomorphata</taxon>
        <taxon>Eupercaria</taxon>
        <taxon>Perciformes</taxon>
        <taxon>Notothenioidei</taxon>
        <taxon>Nototheniidae</taxon>
        <taxon>Dissostichus</taxon>
    </lineage>
</organism>
<protein>
    <submittedName>
        <fullName evidence="1">Uncharacterized protein</fullName>
    </submittedName>
</protein>
<proteinExistence type="predicted"/>
<sequence length="85" mass="9316">MSEWCLLQFSGLDQDATNWLWFVSSSVEFLSSVCCEVGVLAPSQRLDPVFIGSRQKGRTVLRDAVAQFSLAAGVSPVDSTMEQKT</sequence>
<accession>A0AAD9FH87</accession>
<dbReference type="EMBL" id="JASDAP010000005">
    <property type="protein sequence ID" value="KAK1902602.1"/>
    <property type="molecule type" value="Genomic_DNA"/>
</dbReference>